<evidence type="ECO:0000256" key="2">
    <source>
        <dbReference type="ARBA" id="ARBA00023125"/>
    </source>
</evidence>
<sequence length="254" mass="28979">MTLFSLPYDYPRCVMNCRTCGRRSLCLPMALDEHEIAQFDSIVQRRITMSKDGVLVHQKESFSCVFAVRSGSFKQVIKQGERDSQAQLSHFYLPGELMGLDGMGEGYYPGTIIALESSIACEISYAALEALSEHLPSLCTQLYQRLSTELRDNRQTVFLLPNMKPDQRVALFLTHLLQRFQRQGSSPYHLHLSMTRIDIGNYLGMTAETVSHILSRFQRLKVLSVSGRVIYIQDQKALLQLAERPDRRQDVEAQ</sequence>
<dbReference type="Proteomes" id="UP000324285">
    <property type="component" value="Chromosome"/>
</dbReference>
<dbReference type="GO" id="GO:0003700">
    <property type="term" value="F:DNA-binding transcription factor activity"/>
    <property type="evidence" value="ECO:0007669"/>
    <property type="project" value="TreeGrafter"/>
</dbReference>
<protein>
    <submittedName>
        <fullName evidence="5">Helix-turn-helix domain-containing protein</fullName>
    </submittedName>
</protein>
<dbReference type="AlphaFoldDB" id="A0A5C1NI57"/>
<dbReference type="Gene3D" id="2.60.120.10">
    <property type="entry name" value="Jelly Rolls"/>
    <property type="match status" value="1"/>
</dbReference>
<dbReference type="EMBL" id="CP038437">
    <property type="protein sequence ID" value="QEM81927.1"/>
    <property type="molecule type" value="Genomic_DNA"/>
</dbReference>
<dbReference type="InterPro" id="IPR014710">
    <property type="entry name" value="RmlC-like_jellyroll"/>
</dbReference>
<dbReference type="Gene3D" id="1.10.10.10">
    <property type="entry name" value="Winged helix-like DNA-binding domain superfamily/Winged helix DNA-binding domain"/>
    <property type="match status" value="1"/>
</dbReference>
<dbReference type="InterPro" id="IPR000595">
    <property type="entry name" value="cNMP-bd_dom"/>
</dbReference>
<dbReference type="SUPFAM" id="SSF51206">
    <property type="entry name" value="cAMP-binding domain-like"/>
    <property type="match status" value="1"/>
</dbReference>
<dbReference type="GO" id="GO:0003677">
    <property type="term" value="F:DNA binding"/>
    <property type="evidence" value="ECO:0007669"/>
    <property type="project" value="UniProtKB-KW"/>
</dbReference>
<accession>A0A5C1NI57</accession>
<dbReference type="PANTHER" id="PTHR24567">
    <property type="entry name" value="CRP FAMILY TRANSCRIPTIONAL REGULATORY PROTEIN"/>
    <property type="match status" value="1"/>
</dbReference>
<dbReference type="InterPro" id="IPR036390">
    <property type="entry name" value="WH_DNA-bd_sf"/>
</dbReference>
<dbReference type="OrthoDB" id="7643467at2"/>
<keyword evidence="1" id="KW-0805">Transcription regulation</keyword>
<dbReference type="Pfam" id="PF00027">
    <property type="entry name" value="cNMP_binding"/>
    <property type="match status" value="1"/>
</dbReference>
<dbReference type="PRINTS" id="PR00034">
    <property type="entry name" value="HTHCRP"/>
</dbReference>
<dbReference type="PROSITE" id="PS51063">
    <property type="entry name" value="HTH_CRP_2"/>
    <property type="match status" value="1"/>
</dbReference>
<keyword evidence="2" id="KW-0238">DNA-binding</keyword>
<reference evidence="5" key="1">
    <citation type="submission" date="2021-02" db="EMBL/GenBank/DDBJ databases">
        <title>Strain Y2R2, a novel species of the genus Halomonas.</title>
        <authorList>
            <person name="Huang H."/>
        </authorList>
    </citation>
    <scope>NUCLEOTIDE SEQUENCE</scope>
    <source>
        <strain evidence="5">Y2R2</strain>
    </source>
</reference>
<dbReference type="InterPro" id="IPR018490">
    <property type="entry name" value="cNMP-bd_dom_sf"/>
</dbReference>
<dbReference type="RefSeq" id="WP_149284937.1">
    <property type="nucleotide sequence ID" value="NZ_CP038437.2"/>
</dbReference>
<evidence type="ECO:0000259" key="4">
    <source>
        <dbReference type="PROSITE" id="PS51063"/>
    </source>
</evidence>
<dbReference type="InterPro" id="IPR036388">
    <property type="entry name" value="WH-like_DNA-bd_sf"/>
</dbReference>
<name>A0A5C1NI57_9GAMM</name>
<dbReference type="CDD" id="cd00038">
    <property type="entry name" value="CAP_ED"/>
    <property type="match status" value="1"/>
</dbReference>
<dbReference type="FunFam" id="1.10.10.10:FF:000028">
    <property type="entry name" value="Fumarate/nitrate reduction transcriptional regulator Fnr"/>
    <property type="match status" value="1"/>
</dbReference>
<organism evidence="5 6">
    <name type="scientific">Halomonas binhaiensis</name>
    <dbReference type="NCBI Taxonomy" id="2562282"/>
    <lineage>
        <taxon>Bacteria</taxon>
        <taxon>Pseudomonadati</taxon>
        <taxon>Pseudomonadota</taxon>
        <taxon>Gammaproteobacteria</taxon>
        <taxon>Oceanospirillales</taxon>
        <taxon>Halomonadaceae</taxon>
        <taxon>Halomonas</taxon>
    </lineage>
</organism>
<keyword evidence="6" id="KW-1185">Reference proteome</keyword>
<evidence type="ECO:0000313" key="6">
    <source>
        <dbReference type="Proteomes" id="UP000324285"/>
    </source>
</evidence>
<dbReference type="Pfam" id="PF13545">
    <property type="entry name" value="HTH_Crp_2"/>
    <property type="match status" value="1"/>
</dbReference>
<proteinExistence type="predicted"/>
<dbReference type="SMART" id="SM00419">
    <property type="entry name" value="HTH_CRP"/>
    <property type="match status" value="1"/>
</dbReference>
<dbReference type="GO" id="GO:0005829">
    <property type="term" value="C:cytosol"/>
    <property type="evidence" value="ECO:0007669"/>
    <property type="project" value="TreeGrafter"/>
</dbReference>
<dbReference type="KEGG" id="hbh:E4T21_10450"/>
<dbReference type="InterPro" id="IPR050397">
    <property type="entry name" value="Env_Response_Regulators"/>
</dbReference>
<dbReference type="PANTHER" id="PTHR24567:SF75">
    <property type="entry name" value="FUMARATE AND NITRATE REDUCTION REGULATORY PROTEIN"/>
    <property type="match status" value="1"/>
</dbReference>
<keyword evidence="3" id="KW-0804">Transcription</keyword>
<evidence type="ECO:0000256" key="1">
    <source>
        <dbReference type="ARBA" id="ARBA00023015"/>
    </source>
</evidence>
<dbReference type="InterPro" id="IPR012318">
    <property type="entry name" value="HTH_CRP"/>
</dbReference>
<evidence type="ECO:0000256" key="3">
    <source>
        <dbReference type="ARBA" id="ARBA00023163"/>
    </source>
</evidence>
<feature type="domain" description="HTH crp-type" evidence="4">
    <location>
        <begin position="163"/>
        <end position="236"/>
    </location>
</feature>
<evidence type="ECO:0000313" key="5">
    <source>
        <dbReference type="EMBL" id="QEM81927.1"/>
    </source>
</evidence>
<gene>
    <name evidence="5" type="ORF">E4T21_10450</name>
</gene>
<dbReference type="SUPFAM" id="SSF46785">
    <property type="entry name" value="Winged helix' DNA-binding domain"/>
    <property type="match status" value="1"/>
</dbReference>